<keyword evidence="7" id="KW-1185">Reference proteome</keyword>
<dbReference type="PROSITE" id="PS51206">
    <property type="entry name" value="SF3_HELICASE_1"/>
    <property type="match status" value="1"/>
</dbReference>
<evidence type="ECO:0000259" key="5">
    <source>
        <dbReference type="PROSITE" id="PS51206"/>
    </source>
</evidence>
<feature type="compositionally biased region" description="Basic and acidic residues" evidence="4">
    <location>
        <begin position="934"/>
        <end position="945"/>
    </location>
</feature>
<feature type="region of interest" description="Disordered" evidence="4">
    <location>
        <begin position="1"/>
        <end position="20"/>
    </location>
</feature>
<dbReference type="InterPro" id="IPR051620">
    <property type="entry name" value="ORF904-like_C"/>
</dbReference>
<evidence type="ECO:0000313" key="7">
    <source>
        <dbReference type="Proteomes" id="UP001204524"/>
    </source>
</evidence>
<dbReference type="PANTHER" id="PTHR35372:SF2">
    <property type="entry name" value="SF3 HELICASE DOMAIN-CONTAINING PROTEIN"/>
    <property type="match status" value="1"/>
</dbReference>
<reference evidence="6 7" key="1">
    <citation type="submission" date="2022-06" db="EMBL/GenBank/DDBJ databases">
        <authorList>
            <person name="So Y."/>
        </authorList>
    </citation>
    <scope>NUCLEOTIDE SEQUENCE [LARGE SCALE GENOMIC DNA]</scope>
    <source>
        <strain evidence="6 7">STR3</strain>
    </source>
</reference>
<dbReference type="Proteomes" id="UP001204524">
    <property type="component" value="Unassembled WGS sequence"/>
</dbReference>
<evidence type="ECO:0000256" key="4">
    <source>
        <dbReference type="SAM" id="MobiDB-lite"/>
    </source>
</evidence>
<comment type="caution">
    <text evidence="6">The sequence shown here is derived from an EMBL/GenBank/DDBJ whole genome shotgun (WGS) entry which is preliminary data.</text>
</comment>
<gene>
    <name evidence="6" type="ORF">NCI01_00820</name>
</gene>
<sequence length="952" mass="104442">MTNMTIDPSDYLPRKGENTEQAAARIASLLGATPTDAPTATEPCPAARPELHVVPDLGDDTESDLVDFDFDEVDTDSFAAPAAPGVEADSEFDTLAAALSIVPDATPAVADENPPRDRSLSGKDRVRARKAAKVLSPVQALRSVQQTIPDCTRDDYVAAYEAANQPLPADWAIDYLAARKVDPKVAAARGYRSGTGALPTPPDGCGTWTNDQQTWAVGGNGREWLIIPWVGVHGKVVGWQVRWAEDQERVSQKKNKSGELVLDKDKKPIEEKHKFDFPGGRSKATMDRLVDARHVNDQAKVLAIIESPVRADALASITPAGVLSIVAVGGISMAYEGKSNPNNENDHKPRLSPDVLKSIGYIEGEHILWIPDSDHALNPQCNDATIMTVESLLEAGATWVGVVDVPDQVVHPLSGRVQYLGKGAGLDDIAAAMHEMRPGHQWLGDLLADALDGRKYTTRYVHLPDNDVQGLAEAVARELVRKDRFRYIHTSQERGIYHHYAGGHWGIDIAESAATIEATCVANNVMGMGDSDDTDKARYTARKNIEPAVKRAVKTTEGKSLIVAEAAWEPREWAEYLPTPSGLLHLETKAIAPHTPAAMNLGVTNVDYVPGAQDDDWDAFREAFFVSEKTVELFDDRGESLGFEPVRDANGQIIWVHDAEKERMVQEVAGAGLMGRCFDTMLFMLGGGGAGISTFTGAISGVMPAVWLGALSSNDLTGEDSRFTLSGIYLSRLTEVNEFNPGDRLNGKLAKQVWQDASAMKVEPKFGDPFLSPVRSTCICTTNHLPAVGPKDGQDNSMRRRVCIARFPRIVANPDSTLPQRLATREARETILAWMVEGAHRFLNRPDRKPFRSPESVRLVEAWLSDHDRLGSFIKEKLKKDPKGYVERHDLWEEYRTWCIEDKHIIPMGDSKFYAALGERPEFGDSNGGGNRRQNPDTKVHERGWKGWSVVS</sequence>
<evidence type="ECO:0000256" key="3">
    <source>
        <dbReference type="ARBA" id="ARBA00022840"/>
    </source>
</evidence>
<protein>
    <recommendedName>
        <fullName evidence="5">SF3 helicase domain-containing protein</fullName>
    </recommendedName>
</protein>
<dbReference type="InterPro" id="IPR014015">
    <property type="entry name" value="Helicase_SF3_DNA-vir"/>
</dbReference>
<evidence type="ECO:0000313" key="6">
    <source>
        <dbReference type="EMBL" id="MCP3420327.1"/>
    </source>
</evidence>
<dbReference type="PANTHER" id="PTHR35372">
    <property type="entry name" value="ATP BINDING PROTEIN-RELATED"/>
    <property type="match status" value="1"/>
</dbReference>
<feature type="compositionally biased region" description="Low complexity" evidence="4">
    <location>
        <begin position="32"/>
        <end position="48"/>
    </location>
</feature>
<proteinExistence type="predicted"/>
<feature type="region of interest" description="Disordered" evidence="4">
    <location>
        <begin position="923"/>
        <end position="952"/>
    </location>
</feature>
<dbReference type="EMBL" id="JANARS010000001">
    <property type="protein sequence ID" value="MCP3420327.1"/>
    <property type="molecule type" value="Genomic_DNA"/>
</dbReference>
<feature type="region of interest" description="Disordered" evidence="4">
    <location>
        <begin position="106"/>
        <end position="125"/>
    </location>
</feature>
<feature type="region of interest" description="Disordered" evidence="4">
    <location>
        <begin position="30"/>
        <end position="64"/>
    </location>
</feature>
<name>A0ABT1KRN3_9ACTN</name>
<keyword evidence="2" id="KW-0378">Hydrolase</keyword>
<feature type="compositionally biased region" description="Basic and acidic residues" evidence="4">
    <location>
        <begin position="113"/>
        <end position="125"/>
    </location>
</feature>
<keyword evidence="3" id="KW-0067">ATP-binding</keyword>
<evidence type="ECO:0000256" key="1">
    <source>
        <dbReference type="ARBA" id="ARBA00022741"/>
    </source>
</evidence>
<dbReference type="RefSeq" id="WP_254179571.1">
    <property type="nucleotide sequence ID" value="NZ_JANARS010000001.1"/>
</dbReference>
<evidence type="ECO:0000256" key="2">
    <source>
        <dbReference type="ARBA" id="ARBA00022801"/>
    </source>
</evidence>
<feature type="domain" description="SF3 helicase" evidence="5">
    <location>
        <begin position="660"/>
        <end position="820"/>
    </location>
</feature>
<keyword evidence="1" id="KW-0547">Nucleotide-binding</keyword>
<accession>A0ABT1KRN3</accession>
<organism evidence="6 7">
    <name type="scientific">Nocardioides pinisoli</name>
    <dbReference type="NCBI Taxonomy" id="2950279"/>
    <lineage>
        <taxon>Bacteria</taxon>
        <taxon>Bacillati</taxon>
        <taxon>Actinomycetota</taxon>
        <taxon>Actinomycetes</taxon>
        <taxon>Propionibacteriales</taxon>
        <taxon>Nocardioidaceae</taxon>
        <taxon>Nocardioides</taxon>
    </lineage>
</organism>